<evidence type="ECO:0000256" key="4">
    <source>
        <dbReference type="SAM" id="SignalP"/>
    </source>
</evidence>
<dbReference type="InterPro" id="IPR038606">
    <property type="entry name" value="To_sf"/>
</dbReference>
<proteinExistence type="inferred from homology"/>
<keyword evidence="1 4" id="KW-0732">Signal</keyword>
<evidence type="ECO:0000256" key="3">
    <source>
        <dbReference type="ARBA" id="ARBA00060902"/>
    </source>
</evidence>
<reference evidence="5" key="1">
    <citation type="submission" date="2024-06" db="UniProtKB">
        <authorList>
            <consortium name="RefSeq"/>
        </authorList>
    </citation>
    <scope>NUCLEOTIDE SEQUENCE [LARGE SCALE GENOMIC DNA]</scope>
    <source>
        <strain evidence="5">MV2-25</strain>
    </source>
</reference>
<dbReference type="PANTHER" id="PTHR11008:SF32">
    <property type="entry name" value="CIRCADIAN CLOCK-CONTROLLED PROTEIN DAYWAKE-RELATED"/>
    <property type="match status" value="1"/>
</dbReference>
<evidence type="ECO:0000313" key="5">
    <source>
        <dbReference type="Proteomes" id="UP000001819"/>
    </source>
</evidence>
<dbReference type="GO" id="GO:0005615">
    <property type="term" value="C:extracellular space"/>
    <property type="evidence" value="ECO:0007669"/>
    <property type="project" value="TreeGrafter"/>
</dbReference>
<dbReference type="InterPro" id="IPR010562">
    <property type="entry name" value="Haemolymph_juvenile_hormone-bd"/>
</dbReference>
<evidence type="ECO:0000256" key="1">
    <source>
        <dbReference type="ARBA" id="ARBA00022729"/>
    </source>
</evidence>
<organism evidence="5 6">
    <name type="scientific">Drosophila pseudoobscura pseudoobscura</name>
    <name type="common">Fruit fly</name>
    <dbReference type="NCBI Taxonomy" id="46245"/>
    <lineage>
        <taxon>Eukaryota</taxon>
        <taxon>Metazoa</taxon>
        <taxon>Ecdysozoa</taxon>
        <taxon>Arthropoda</taxon>
        <taxon>Hexapoda</taxon>
        <taxon>Insecta</taxon>
        <taxon>Pterygota</taxon>
        <taxon>Neoptera</taxon>
        <taxon>Endopterygota</taxon>
        <taxon>Diptera</taxon>
        <taxon>Brachycera</taxon>
        <taxon>Muscomorpha</taxon>
        <taxon>Ephydroidea</taxon>
        <taxon>Drosophilidae</taxon>
        <taxon>Drosophila</taxon>
        <taxon>Sophophora</taxon>
    </lineage>
</organism>
<dbReference type="AlphaFoldDB" id="A0A6I8US51"/>
<keyword evidence="2" id="KW-0090">Biological rhythms</keyword>
<dbReference type="PANTHER" id="PTHR11008">
    <property type="entry name" value="PROTEIN TAKEOUT-LIKE PROTEIN"/>
    <property type="match status" value="1"/>
</dbReference>
<keyword evidence="5" id="KW-1185">Reference proteome</keyword>
<dbReference type="RefSeq" id="XP_001360066.3">
    <property type="nucleotide sequence ID" value="XM_001360029.4"/>
</dbReference>
<dbReference type="SMR" id="A0A6I8US51"/>
<sequence>MNKLTWLCCIFMLEGLGAPLAAELPGDIEKCHFGDSPCLVKTINALIKRYPKGIPEIGLPPLDEYNFPDAPIVDTPHRGPIWMTFNMRDNVNKGFNNATITHVEGFLRDPTKQQIILKARLPRLLHEATYDMQGRFLLFVANTTGKLQSDFQNFRLTLTIKVILEYRNNKRYLKIYDLVPVVDIDRWIVWFDNLYRENEDVTIALNRSFNKNWLEFWNDLEPGLLKTFSTVFTVLLNTVFEQVAYDDMFLPDIDIRFGYSHD</sequence>
<dbReference type="FunCoup" id="A0A6I8US51">
    <property type="interactions" value="87"/>
</dbReference>
<dbReference type="Pfam" id="PF06585">
    <property type="entry name" value="JHBP"/>
    <property type="match status" value="1"/>
</dbReference>
<name>A0A6I8US51_DROPS</name>
<dbReference type="SMART" id="SM00700">
    <property type="entry name" value="JHBP"/>
    <property type="match status" value="1"/>
</dbReference>
<protein>
    <recommendedName>
        <fullName evidence="7">Protein takeout</fullName>
    </recommendedName>
</protein>
<evidence type="ECO:0008006" key="7">
    <source>
        <dbReference type="Google" id="ProtNLM"/>
    </source>
</evidence>
<feature type="signal peptide" evidence="4">
    <location>
        <begin position="1"/>
        <end position="21"/>
    </location>
</feature>
<gene>
    <name evidence="6" type="primary">LOC4803303</name>
</gene>
<dbReference type="KEGG" id="dpo:4803303"/>
<dbReference type="InParanoid" id="A0A6I8US51"/>
<evidence type="ECO:0000313" key="6">
    <source>
        <dbReference type="RefSeq" id="XP_001360066.3"/>
    </source>
</evidence>
<dbReference type="GO" id="GO:0007623">
    <property type="term" value="P:circadian rhythm"/>
    <property type="evidence" value="ECO:0007669"/>
    <property type="project" value="UniProtKB-ARBA"/>
</dbReference>
<reference evidence="6" key="2">
    <citation type="submission" date="2025-08" db="UniProtKB">
        <authorList>
            <consortium name="RefSeq"/>
        </authorList>
    </citation>
    <scope>IDENTIFICATION</scope>
    <source>
        <strain evidence="6">MV-25-SWS-2005</strain>
        <tissue evidence="6">Whole body</tissue>
    </source>
</reference>
<accession>A0A6I8US51</accession>
<feature type="chain" id="PRO_5026212646" description="Protein takeout" evidence="4">
    <location>
        <begin position="22"/>
        <end position="262"/>
    </location>
</feature>
<dbReference type="FunFam" id="3.15.10.30:FF:000001">
    <property type="entry name" value="Takeout-like protein 1"/>
    <property type="match status" value="1"/>
</dbReference>
<comment type="similarity">
    <text evidence="3">Belongs to the TO family.</text>
</comment>
<dbReference type="Proteomes" id="UP000001819">
    <property type="component" value="Chromosome 2"/>
</dbReference>
<dbReference type="Gene3D" id="3.15.10.30">
    <property type="entry name" value="Haemolymph juvenile hormone binding protein"/>
    <property type="match status" value="1"/>
</dbReference>
<evidence type="ECO:0000256" key="2">
    <source>
        <dbReference type="ARBA" id="ARBA00023108"/>
    </source>
</evidence>